<evidence type="ECO:0000313" key="7">
    <source>
        <dbReference type="EMBL" id="ORX41179.1"/>
    </source>
</evidence>
<dbReference type="GO" id="GO:0005886">
    <property type="term" value="C:plasma membrane"/>
    <property type="evidence" value="ECO:0007669"/>
    <property type="project" value="TreeGrafter"/>
</dbReference>
<feature type="transmembrane region" description="Helical" evidence="6">
    <location>
        <begin position="26"/>
        <end position="46"/>
    </location>
</feature>
<dbReference type="EMBL" id="NBSH01000001">
    <property type="protein sequence ID" value="ORX41179.1"/>
    <property type="molecule type" value="Genomic_DNA"/>
</dbReference>
<organism evidence="7 8">
    <name type="scientific">Kockovaella imperatae</name>
    <dbReference type="NCBI Taxonomy" id="4999"/>
    <lineage>
        <taxon>Eukaryota</taxon>
        <taxon>Fungi</taxon>
        <taxon>Dikarya</taxon>
        <taxon>Basidiomycota</taxon>
        <taxon>Agaricomycotina</taxon>
        <taxon>Tremellomycetes</taxon>
        <taxon>Tremellales</taxon>
        <taxon>Cuniculitremaceae</taxon>
        <taxon>Kockovaella</taxon>
    </lineage>
</organism>
<dbReference type="OrthoDB" id="536545at2759"/>
<evidence type="ECO:0000256" key="3">
    <source>
        <dbReference type="ARBA" id="ARBA00022692"/>
    </source>
</evidence>
<dbReference type="Gene3D" id="1.20.1070.10">
    <property type="entry name" value="Rhodopsin 7-helix transmembrane proteins"/>
    <property type="match status" value="1"/>
</dbReference>
<protein>
    <recommendedName>
        <fullName evidence="9">Family A G protein-coupled receptor-like protein</fullName>
    </recommendedName>
</protein>
<evidence type="ECO:0008006" key="9">
    <source>
        <dbReference type="Google" id="ProtNLM"/>
    </source>
</evidence>
<keyword evidence="8" id="KW-1185">Reference proteome</keyword>
<dbReference type="RefSeq" id="XP_021874858.1">
    <property type="nucleotide sequence ID" value="XM_022017370.1"/>
</dbReference>
<accession>A0A1Y1UT28</accession>
<dbReference type="Pfam" id="PF01036">
    <property type="entry name" value="Bac_rhodopsin"/>
    <property type="match status" value="1"/>
</dbReference>
<keyword evidence="4 6" id="KW-1133">Transmembrane helix</keyword>
<dbReference type="GeneID" id="33559179"/>
<dbReference type="InterPro" id="IPR043476">
    <property type="entry name" value="Yro2-like_7TM"/>
</dbReference>
<dbReference type="InParanoid" id="A0A1Y1UT28"/>
<feature type="transmembrane region" description="Helical" evidence="6">
    <location>
        <begin position="191"/>
        <end position="209"/>
    </location>
</feature>
<feature type="transmembrane region" description="Helical" evidence="6">
    <location>
        <begin position="221"/>
        <end position="241"/>
    </location>
</feature>
<dbReference type="PANTHER" id="PTHR28286">
    <property type="match status" value="1"/>
</dbReference>
<gene>
    <name evidence="7" type="ORF">BD324DRAFT_640780</name>
</gene>
<keyword evidence="3 6" id="KW-0812">Transmembrane</keyword>
<dbReference type="PRINTS" id="PR00251">
    <property type="entry name" value="BACTRLOPSIN"/>
</dbReference>
<dbReference type="InterPro" id="IPR001425">
    <property type="entry name" value="Arc/bac/fun_rhodopsins"/>
</dbReference>
<dbReference type="Proteomes" id="UP000193218">
    <property type="component" value="Unassembled WGS sequence"/>
</dbReference>
<comment type="caution">
    <text evidence="7">The sequence shown here is derived from an EMBL/GenBank/DDBJ whole genome shotgun (WGS) entry which is preliminary data.</text>
</comment>
<keyword evidence="5 6" id="KW-0472">Membrane</keyword>
<evidence type="ECO:0000256" key="5">
    <source>
        <dbReference type="ARBA" id="ARBA00023136"/>
    </source>
</evidence>
<dbReference type="CDD" id="cd15239">
    <property type="entry name" value="7tm_YRO2_fungal-like"/>
    <property type="match status" value="1"/>
</dbReference>
<dbReference type="SUPFAM" id="SSF81321">
    <property type="entry name" value="Family A G protein-coupled receptor-like"/>
    <property type="match status" value="1"/>
</dbReference>
<comment type="similarity">
    <text evidence="2">Belongs to the archaeal/bacterial/fungal opsin family.</text>
</comment>
<dbReference type="AlphaFoldDB" id="A0A1Y1UT28"/>
<evidence type="ECO:0000256" key="2">
    <source>
        <dbReference type="ARBA" id="ARBA00008130"/>
    </source>
</evidence>
<feature type="transmembrane region" description="Helical" evidence="6">
    <location>
        <begin position="126"/>
        <end position="146"/>
    </location>
</feature>
<name>A0A1Y1UT28_9TREE</name>
<evidence type="ECO:0000256" key="4">
    <source>
        <dbReference type="ARBA" id="ARBA00022989"/>
    </source>
</evidence>
<feature type="transmembrane region" description="Helical" evidence="6">
    <location>
        <begin position="152"/>
        <end position="170"/>
    </location>
</feature>
<feature type="transmembrane region" description="Helical" evidence="6">
    <location>
        <begin position="58"/>
        <end position="79"/>
    </location>
</feature>
<dbReference type="GO" id="GO:0005783">
    <property type="term" value="C:endoplasmic reticulum"/>
    <property type="evidence" value="ECO:0007669"/>
    <property type="project" value="TreeGrafter"/>
</dbReference>
<feature type="transmembrane region" description="Helical" evidence="6">
    <location>
        <begin position="99"/>
        <end position="119"/>
    </location>
</feature>
<sequence length="316" mass="34705">MSSNHAIDTNPPNGTDIHITRRGSSWLWAVFSIMAVSDLIIIGWHFMVPRGQRVFHQLAAIILTTASIAYFAMASDLGFAAITTEFSGHGFPAGTYRQIWYIDWVITTPALLLELVLASALPLSDIITLIFFDLVMIITGLIGALVPSRYKFGFFAFGCAALFYIWWALLGPARTSARTIGAPFKRSLTISAAYLSFIWLLYPIAWGVSDGGNVISPDSEMVFYGILDLLAKPVFCFLHLWQLSRLALTLLQLRSGKFSAYASDTTTLHNEKVGHHGAGTTGVTAGPGRHSDATVVDNDSNHGYIIPMRIWPMTMV</sequence>
<reference evidence="7 8" key="1">
    <citation type="submission" date="2017-03" db="EMBL/GenBank/DDBJ databases">
        <title>Widespread Adenine N6-methylation of Active Genes in Fungi.</title>
        <authorList>
            <consortium name="DOE Joint Genome Institute"/>
            <person name="Mondo S.J."/>
            <person name="Dannebaum R.O."/>
            <person name="Kuo R.C."/>
            <person name="Louie K.B."/>
            <person name="Bewick A.J."/>
            <person name="Labutti K."/>
            <person name="Haridas S."/>
            <person name="Kuo A."/>
            <person name="Salamov A."/>
            <person name="Ahrendt S.R."/>
            <person name="Lau R."/>
            <person name="Bowen B.P."/>
            <person name="Lipzen A."/>
            <person name="Sullivan W."/>
            <person name="Andreopoulos W.B."/>
            <person name="Clum A."/>
            <person name="Lindquist E."/>
            <person name="Daum C."/>
            <person name="Northen T.R."/>
            <person name="Ramamoorthy G."/>
            <person name="Schmitz R.J."/>
            <person name="Gryganskyi A."/>
            <person name="Culley D."/>
            <person name="Magnuson J."/>
            <person name="James T.Y."/>
            <person name="O'Malley M.A."/>
            <person name="Stajich J.E."/>
            <person name="Spatafora J.W."/>
            <person name="Visel A."/>
            <person name="Grigoriev I.V."/>
        </authorList>
    </citation>
    <scope>NUCLEOTIDE SEQUENCE [LARGE SCALE GENOMIC DNA]</scope>
    <source>
        <strain evidence="7 8">NRRL Y-17943</strain>
    </source>
</reference>
<comment type="subcellular location">
    <subcellularLocation>
        <location evidence="1">Membrane</location>
        <topology evidence="1">Multi-pass membrane protein</topology>
    </subcellularLocation>
</comment>
<evidence type="ECO:0000313" key="8">
    <source>
        <dbReference type="Proteomes" id="UP000193218"/>
    </source>
</evidence>
<proteinExistence type="inferred from homology"/>
<dbReference type="PANTHER" id="PTHR28286:SF1">
    <property type="entry name" value="30 KDA HEAT SHOCK PROTEIN-RELATED"/>
    <property type="match status" value="1"/>
</dbReference>
<evidence type="ECO:0000256" key="6">
    <source>
        <dbReference type="SAM" id="Phobius"/>
    </source>
</evidence>
<dbReference type="SMART" id="SM01021">
    <property type="entry name" value="Bac_rhodopsin"/>
    <property type="match status" value="1"/>
</dbReference>
<evidence type="ECO:0000256" key="1">
    <source>
        <dbReference type="ARBA" id="ARBA00004141"/>
    </source>
</evidence>
<dbReference type="FunCoup" id="A0A1Y1UT28">
    <property type="interactions" value="70"/>
</dbReference>
<dbReference type="FunFam" id="1.20.1070.10:FF:000160">
    <property type="entry name" value="Related to Opsin-1"/>
    <property type="match status" value="1"/>
</dbReference>